<sequence>MCPFTSIPISGFWVQLASSPALSQTLGLGGAEGHLQCFREVPYEHRPQGTDLLFLHREQDTLFPDSPCCLPLYPFETCFLCSSSTSMVLPSNLMGSFCLLVRRLWVLSPPSQLEKELRALKKHKTQEEDFLQRRLASSRGL</sequence>
<reference evidence="1 2" key="1">
    <citation type="submission" date="2024-01" db="EMBL/GenBank/DDBJ databases">
        <title>The complete chloroplast genome sequence of Lithospermum erythrorhizon: insights into the phylogenetic relationship among Boraginaceae species and the maternal lineages of purple gromwells.</title>
        <authorList>
            <person name="Okada T."/>
            <person name="Watanabe K."/>
        </authorList>
    </citation>
    <scope>NUCLEOTIDE SEQUENCE [LARGE SCALE GENOMIC DNA]</scope>
</reference>
<dbReference type="Proteomes" id="UP001454036">
    <property type="component" value="Unassembled WGS sequence"/>
</dbReference>
<comment type="caution">
    <text evidence="1">The sequence shown here is derived from an EMBL/GenBank/DDBJ whole genome shotgun (WGS) entry which is preliminary data.</text>
</comment>
<protein>
    <submittedName>
        <fullName evidence="1">Uncharacterized protein</fullName>
    </submittedName>
</protein>
<evidence type="ECO:0000313" key="2">
    <source>
        <dbReference type="Proteomes" id="UP001454036"/>
    </source>
</evidence>
<evidence type="ECO:0000313" key="1">
    <source>
        <dbReference type="EMBL" id="GAA0172452.1"/>
    </source>
</evidence>
<gene>
    <name evidence="1" type="ORF">LIER_26277</name>
</gene>
<dbReference type="EMBL" id="BAABME010008131">
    <property type="protein sequence ID" value="GAA0172452.1"/>
    <property type="molecule type" value="Genomic_DNA"/>
</dbReference>
<accession>A0AAV3RDL8</accession>
<name>A0AAV3RDL8_LITER</name>
<keyword evidence="2" id="KW-1185">Reference proteome</keyword>
<dbReference type="AlphaFoldDB" id="A0AAV3RDL8"/>
<organism evidence="1 2">
    <name type="scientific">Lithospermum erythrorhizon</name>
    <name type="common">Purple gromwell</name>
    <name type="synonym">Lithospermum officinale var. erythrorhizon</name>
    <dbReference type="NCBI Taxonomy" id="34254"/>
    <lineage>
        <taxon>Eukaryota</taxon>
        <taxon>Viridiplantae</taxon>
        <taxon>Streptophyta</taxon>
        <taxon>Embryophyta</taxon>
        <taxon>Tracheophyta</taxon>
        <taxon>Spermatophyta</taxon>
        <taxon>Magnoliopsida</taxon>
        <taxon>eudicotyledons</taxon>
        <taxon>Gunneridae</taxon>
        <taxon>Pentapetalae</taxon>
        <taxon>asterids</taxon>
        <taxon>lamiids</taxon>
        <taxon>Boraginales</taxon>
        <taxon>Boraginaceae</taxon>
        <taxon>Boraginoideae</taxon>
        <taxon>Lithospermeae</taxon>
        <taxon>Lithospermum</taxon>
    </lineage>
</organism>
<proteinExistence type="predicted"/>